<dbReference type="EMBL" id="ACCL02000041">
    <property type="protein sequence ID" value="EET58224.1"/>
    <property type="molecule type" value="Genomic_DNA"/>
</dbReference>
<comment type="caution">
    <text evidence="2">The sequence shown here is derived from an EMBL/GenBank/DDBJ whole genome shotgun (WGS) entry which is preliminary data.</text>
</comment>
<feature type="region of interest" description="Disordered" evidence="1">
    <location>
        <begin position="1"/>
        <end position="28"/>
    </location>
</feature>
<dbReference type="SUPFAM" id="SSF53901">
    <property type="entry name" value="Thiolase-like"/>
    <property type="match status" value="1"/>
</dbReference>
<dbReference type="NCBIfam" id="NF006160">
    <property type="entry name" value="PRK08304.1"/>
    <property type="match status" value="1"/>
</dbReference>
<gene>
    <name evidence="2" type="primary">spoVAD</name>
    <name evidence="2" type="ORF">BRYFOR_09823</name>
</gene>
<dbReference type="InterPro" id="IPR010894">
    <property type="entry name" value="SpoVAD"/>
</dbReference>
<dbReference type="Gene3D" id="3.40.47.40">
    <property type="entry name" value="Stage V sporulation protein AD"/>
    <property type="match status" value="1"/>
</dbReference>
<dbReference type="Proteomes" id="UP000005561">
    <property type="component" value="Unassembled WGS sequence"/>
</dbReference>
<dbReference type="PIRSF" id="PIRSF011570">
    <property type="entry name" value="SpoVAD"/>
    <property type="match status" value="1"/>
</dbReference>
<dbReference type="eggNOG" id="COG0332">
    <property type="taxonomic scope" value="Bacteria"/>
</dbReference>
<evidence type="ECO:0000256" key="1">
    <source>
        <dbReference type="SAM" id="MobiDB-lite"/>
    </source>
</evidence>
<dbReference type="Pfam" id="PF07451">
    <property type="entry name" value="SpoVAD"/>
    <property type="match status" value="1"/>
</dbReference>
<dbReference type="AlphaFoldDB" id="C6LMC3"/>
<dbReference type="GO" id="GO:0016746">
    <property type="term" value="F:acyltransferase activity"/>
    <property type="evidence" value="ECO:0007669"/>
    <property type="project" value="InterPro"/>
</dbReference>
<evidence type="ECO:0000313" key="2">
    <source>
        <dbReference type="EMBL" id="EET58224.1"/>
    </source>
</evidence>
<evidence type="ECO:0000313" key="3">
    <source>
        <dbReference type="Proteomes" id="UP000005561"/>
    </source>
</evidence>
<reference evidence="2" key="1">
    <citation type="submission" date="2009-07" db="EMBL/GenBank/DDBJ databases">
        <authorList>
            <person name="Weinstock G."/>
            <person name="Sodergren E."/>
            <person name="Clifton S."/>
            <person name="Fulton L."/>
            <person name="Fulton B."/>
            <person name="Courtney L."/>
            <person name="Fronick C."/>
            <person name="Harrison M."/>
            <person name="Strong C."/>
            <person name="Farmer C."/>
            <person name="Delahaunty K."/>
            <person name="Markovic C."/>
            <person name="Hall O."/>
            <person name="Minx P."/>
            <person name="Tomlinson C."/>
            <person name="Mitreva M."/>
            <person name="Nelson J."/>
            <person name="Hou S."/>
            <person name="Wollam A."/>
            <person name="Pepin K.H."/>
            <person name="Johnson M."/>
            <person name="Bhonagiri V."/>
            <person name="Nash W.E."/>
            <person name="Warren W."/>
            <person name="Chinwalla A."/>
            <person name="Mardis E.R."/>
            <person name="Wilson R.K."/>
        </authorList>
    </citation>
    <scope>NUCLEOTIDE SEQUENCE [LARGE SCALE GENOMIC DNA]</scope>
    <source>
        <strain evidence="2">DSM 14469</strain>
    </source>
</reference>
<keyword evidence="3" id="KW-1185">Reference proteome</keyword>
<dbReference type="NCBIfam" id="TIGR02845">
    <property type="entry name" value="spore_V_AD"/>
    <property type="match status" value="1"/>
</dbReference>
<dbReference type="InterPro" id="IPR016039">
    <property type="entry name" value="Thiolase-like"/>
</dbReference>
<protein>
    <submittedName>
        <fullName evidence="2">Stage V sporulation protein AD</fullName>
    </submittedName>
</protein>
<accession>C6LMC3</accession>
<organism evidence="2 3">
    <name type="scientific">Marvinbryantia formatexigens DSM 14469</name>
    <dbReference type="NCBI Taxonomy" id="478749"/>
    <lineage>
        <taxon>Bacteria</taxon>
        <taxon>Bacillati</taxon>
        <taxon>Bacillota</taxon>
        <taxon>Clostridia</taxon>
        <taxon>Lachnospirales</taxon>
        <taxon>Lachnospiraceae</taxon>
        <taxon>Marvinbryantia</taxon>
    </lineage>
</organism>
<dbReference type="InterPro" id="IPR038369">
    <property type="entry name" value="SpoVAD_sf"/>
</dbReference>
<sequence length="371" mass="39406">MHTTLAAMHPQEAVGGRSCRDDKHGRGQCGKGVEMMKQMTGKQSIQFDRAPHIIGSSSVAGKKEGEGPLADAFDLICSDDRFGEDNWEKSESTMQNEAMKLALQHSGLFPSQVRYLFGGDLLGQLIATSFGMENLDIPLFGLYGACSTCGEALSLAAMAVAGGFSDYAAAITSSHFASAEKQFRFPLGYGNQRPLAATWTVTGSGAFILGQKGGHARITGITTGKVVDFGVKDSLNMGACMAPAACDTIYQNLMDFNRQPSDYDKIITGDLGYVGQTILHDLLKEKGFDIAGVHMDCGIEIYDRETQDTHSGGSGCGCSAVTLAALILPKICKGVWKRVLFVPTGALLSTVSFNEGQSVPGIAHAVVIEHC</sequence>
<dbReference type="STRING" id="168384.SAMN05660368_03283"/>
<proteinExistence type="predicted"/>
<name>C6LMC3_9FIRM</name>